<dbReference type="OrthoDB" id="25408at2759"/>
<keyword evidence="8" id="KW-1185">Reference proteome</keyword>
<accession>A0A9N9XN95</accession>
<evidence type="ECO:0000313" key="8">
    <source>
        <dbReference type="Proteomes" id="UP001153712"/>
    </source>
</evidence>
<dbReference type="InterPro" id="IPR002075">
    <property type="entry name" value="NTF2_dom"/>
</dbReference>
<dbReference type="Gene3D" id="3.10.450.50">
    <property type="match status" value="1"/>
</dbReference>
<dbReference type="CDD" id="cd00780">
    <property type="entry name" value="NTF2"/>
    <property type="match status" value="1"/>
</dbReference>
<dbReference type="SUPFAM" id="SSF54427">
    <property type="entry name" value="NTF2-like"/>
    <property type="match status" value="1"/>
</dbReference>
<evidence type="ECO:0000256" key="1">
    <source>
        <dbReference type="ARBA" id="ARBA00004123"/>
    </source>
</evidence>
<name>A0A9N9XN95_PHYSR</name>
<comment type="subcellular location">
    <subcellularLocation>
        <location evidence="1">Nucleus</location>
    </subcellularLocation>
</comment>
<dbReference type="EMBL" id="OU900104">
    <property type="protein sequence ID" value="CAG9855618.1"/>
    <property type="molecule type" value="Genomic_DNA"/>
</dbReference>
<dbReference type="GO" id="GO:0005634">
    <property type="term" value="C:nucleus"/>
    <property type="evidence" value="ECO:0007669"/>
    <property type="project" value="UniProtKB-SubCell"/>
</dbReference>
<dbReference type="InterPro" id="IPR045875">
    <property type="entry name" value="NTF2"/>
</dbReference>
<feature type="domain" description="NTF2" evidence="6">
    <location>
        <begin position="47"/>
        <end position="162"/>
    </location>
</feature>
<reference evidence="7" key="1">
    <citation type="submission" date="2022-01" db="EMBL/GenBank/DDBJ databases">
        <authorList>
            <person name="King R."/>
        </authorList>
    </citation>
    <scope>NUCLEOTIDE SEQUENCE</scope>
</reference>
<keyword evidence="2" id="KW-0813">Transport</keyword>
<keyword evidence="4" id="KW-0539">Nucleus</keyword>
<dbReference type="GO" id="GO:0006913">
    <property type="term" value="P:nucleocytoplasmic transport"/>
    <property type="evidence" value="ECO:0007669"/>
    <property type="project" value="InterPro"/>
</dbReference>
<proteinExistence type="predicted"/>
<evidence type="ECO:0000256" key="4">
    <source>
        <dbReference type="ARBA" id="ARBA00023242"/>
    </source>
</evidence>
<evidence type="ECO:0000256" key="2">
    <source>
        <dbReference type="ARBA" id="ARBA00022448"/>
    </source>
</evidence>
<dbReference type="Proteomes" id="UP001153712">
    <property type="component" value="Chromosome 11"/>
</dbReference>
<evidence type="ECO:0000313" key="7">
    <source>
        <dbReference type="EMBL" id="CAG9855618.1"/>
    </source>
</evidence>
<keyword evidence="3" id="KW-0653">Protein transport</keyword>
<sequence length="170" mass="19534">MKQQIMINELLSRLKTYLNCVCLGKYEIKENKTMDDLKTKIDQACRVAEEFTKLYYETVDKRRHLLSRLYLDTGLLSWNGNGVTGNENILKFVIELPTSEHTINTLDAQPVLESAVNGQLTFVIQVTGTVKYQDKTPKTFQQNFIITAHGDKWKIVSDCFRLQEPLTANT</sequence>
<evidence type="ECO:0000256" key="5">
    <source>
        <dbReference type="ARBA" id="ARBA00070836"/>
    </source>
</evidence>
<evidence type="ECO:0000259" key="6">
    <source>
        <dbReference type="PROSITE" id="PS50177"/>
    </source>
</evidence>
<protein>
    <recommendedName>
        <fullName evidence="5">NTF2-related export protein</fullName>
    </recommendedName>
</protein>
<dbReference type="Pfam" id="PF02136">
    <property type="entry name" value="NTF2"/>
    <property type="match status" value="1"/>
</dbReference>
<organism evidence="7 8">
    <name type="scientific">Phyllotreta striolata</name>
    <name type="common">Striped flea beetle</name>
    <name type="synonym">Crioceris striolata</name>
    <dbReference type="NCBI Taxonomy" id="444603"/>
    <lineage>
        <taxon>Eukaryota</taxon>
        <taxon>Metazoa</taxon>
        <taxon>Ecdysozoa</taxon>
        <taxon>Arthropoda</taxon>
        <taxon>Hexapoda</taxon>
        <taxon>Insecta</taxon>
        <taxon>Pterygota</taxon>
        <taxon>Neoptera</taxon>
        <taxon>Endopterygota</taxon>
        <taxon>Coleoptera</taxon>
        <taxon>Polyphaga</taxon>
        <taxon>Cucujiformia</taxon>
        <taxon>Chrysomeloidea</taxon>
        <taxon>Chrysomelidae</taxon>
        <taxon>Galerucinae</taxon>
        <taxon>Alticini</taxon>
        <taxon>Phyllotreta</taxon>
    </lineage>
</organism>
<dbReference type="InterPro" id="IPR032710">
    <property type="entry name" value="NTF2-like_dom_sf"/>
</dbReference>
<dbReference type="InterPro" id="IPR018222">
    <property type="entry name" value="Nuclear_transport_factor_2_euk"/>
</dbReference>
<dbReference type="AlphaFoldDB" id="A0A9N9XN95"/>
<gene>
    <name evidence="7" type="ORF">PHYEVI_LOCUS2064</name>
</gene>
<evidence type="ECO:0000256" key="3">
    <source>
        <dbReference type="ARBA" id="ARBA00022927"/>
    </source>
</evidence>
<dbReference type="PANTHER" id="PTHR12612">
    <property type="entry name" value="NUCLEAR TRANSPORT FACTOR 2"/>
    <property type="match status" value="1"/>
</dbReference>
<dbReference type="FunFam" id="3.10.450.50:FF:000006">
    <property type="entry name" value="NTF2-related export protein 2 isoform 1"/>
    <property type="match status" value="1"/>
</dbReference>
<dbReference type="GO" id="GO:0015031">
    <property type="term" value="P:protein transport"/>
    <property type="evidence" value="ECO:0007669"/>
    <property type="project" value="UniProtKB-KW"/>
</dbReference>
<dbReference type="PROSITE" id="PS50177">
    <property type="entry name" value="NTF2_DOMAIN"/>
    <property type="match status" value="1"/>
</dbReference>